<evidence type="ECO:0000256" key="2">
    <source>
        <dbReference type="ARBA" id="ARBA00023027"/>
    </source>
</evidence>
<sequence>MTACGFIGLGSQGAPIARRIIDAGFPTMLWARRDASLVPYRGTSARFASTIAELGRSAEHVGICVVDDNDVREVCAELIPAMRSGARIAIHSTIHPETCRTIAREAAARGIGLIDAPVSGGSPAAEAGTLTLMLGGDADVIAAAQRVFETFARLIVRLGEVGAGQHAKLINNSLLAANIGLADAALQAGLNLGIDQGALLELMLASSGQSFGLGVRGRMPIPTSFAHGAALLKKDMRLLGEVLGAGDPSFTALRNAGADFLERAVGPATTADDDN</sequence>
<evidence type="ECO:0000313" key="5">
    <source>
        <dbReference type="EMBL" id="ASR53537.1"/>
    </source>
</evidence>
<dbReference type="Gene3D" id="3.40.50.720">
    <property type="entry name" value="NAD(P)-binding Rossmann-like Domain"/>
    <property type="match status" value="1"/>
</dbReference>
<accession>A0ABN5BDS0</accession>
<dbReference type="Pfam" id="PF14833">
    <property type="entry name" value="NAD_binding_11"/>
    <property type="match status" value="1"/>
</dbReference>
<dbReference type="GeneID" id="303486568"/>
<feature type="domain" description="3-hydroxyisobutyrate dehydrogenase-like NAD-binding" evidence="4">
    <location>
        <begin position="162"/>
        <end position="243"/>
    </location>
</feature>
<organism evidence="5 6">
    <name type="scientific">Blastomonas fulva</name>
    <dbReference type="NCBI Taxonomy" id="1550728"/>
    <lineage>
        <taxon>Bacteria</taxon>
        <taxon>Pseudomonadati</taxon>
        <taxon>Pseudomonadota</taxon>
        <taxon>Alphaproteobacteria</taxon>
        <taxon>Sphingomonadales</taxon>
        <taxon>Sphingomonadaceae</taxon>
        <taxon>Blastomonas</taxon>
    </lineage>
</organism>
<dbReference type="PANTHER" id="PTHR43060:SF15">
    <property type="entry name" value="3-HYDROXYISOBUTYRATE DEHYDROGENASE-LIKE 1, MITOCHONDRIAL-RELATED"/>
    <property type="match status" value="1"/>
</dbReference>
<gene>
    <name evidence="5" type="ORF">B5J99_13380</name>
</gene>
<evidence type="ECO:0000313" key="6">
    <source>
        <dbReference type="Proteomes" id="UP000258016"/>
    </source>
</evidence>
<proteinExistence type="predicted"/>
<protein>
    <submittedName>
        <fullName evidence="5">6-phosphogluconate dehydrogenase</fullName>
    </submittedName>
</protein>
<dbReference type="PANTHER" id="PTHR43060">
    <property type="entry name" value="3-HYDROXYISOBUTYRATE DEHYDROGENASE-LIKE 1, MITOCHONDRIAL-RELATED"/>
    <property type="match status" value="1"/>
</dbReference>
<dbReference type="Gene3D" id="1.10.1040.10">
    <property type="entry name" value="N-(1-d-carboxylethyl)-l-norvaline Dehydrogenase, domain 2"/>
    <property type="match status" value="1"/>
</dbReference>
<dbReference type="InterPro" id="IPR008927">
    <property type="entry name" value="6-PGluconate_DH-like_C_sf"/>
</dbReference>
<dbReference type="RefSeq" id="WP_069051709.1">
    <property type="nucleotide sequence ID" value="NZ_CP020083.1"/>
</dbReference>
<dbReference type="SUPFAM" id="SSF48179">
    <property type="entry name" value="6-phosphogluconate dehydrogenase C-terminal domain-like"/>
    <property type="match status" value="1"/>
</dbReference>
<dbReference type="InterPro" id="IPR006115">
    <property type="entry name" value="6PGDH_NADP-bd"/>
</dbReference>
<dbReference type="Pfam" id="PF03446">
    <property type="entry name" value="NAD_binding_2"/>
    <property type="match status" value="1"/>
</dbReference>
<name>A0ABN5BDS0_9SPHN</name>
<dbReference type="EMBL" id="CP020083">
    <property type="protein sequence ID" value="ASR53537.1"/>
    <property type="molecule type" value="Genomic_DNA"/>
</dbReference>
<dbReference type="InterPro" id="IPR029154">
    <property type="entry name" value="HIBADH-like_NADP-bd"/>
</dbReference>
<dbReference type="PIRSF" id="PIRSF000103">
    <property type="entry name" value="HIBADH"/>
    <property type="match status" value="1"/>
</dbReference>
<dbReference type="InterPro" id="IPR036291">
    <property type="entry name" value="NAD(P)-bd_dom_sf"/>
</dbReference>
<keyword evidence="6" id="KW-1185">Reference proteome</keyword>
<dbReference type="Proteomes" id="UP000258016">
    <property type="component" value="Chromosome"/>
</dbReference>
<evidence type="ECO:0000259" key="3">
    <source>
        <dbReference type="Pfam" id="PF03446"/>
    </source>
</evidence>
<evidence type="ECO:0000259" key="4">
    <source>
        <dbReference type="Pfam" id="PF14833"/>
    </source>
</evidence>
<keyword evidence="1" id="KW-0560">Oxidoreductase</keyword>
<dbReference type="InterPro" id="IPR013328">
    <property type="entry name" value="6PGD_dom2"/>
</dbReference>
<reference evidence="5 6" key="1">
    <citation type="submission" date="2017-03" db="EMBL/GenBank/DDBJ databases">
        <title>Complete genome sequence of Blastomonas fulva degrading microcsystin LR.</title>
        <authorList>
            <person name="Lee H.-g."/>
            <person name="Jin L."/>
            <person name="oh H.-M."/>
        </authorList>
    </citation>
    <scope>NUCLEOTIDE SEQUENCE [LARGE SCALE GENOMIC DNA]</scope>
    <source>
        <strain evidence="5 6">T2</strain>
    </source>
</reference>
<feature type="domain" description="6-phosphogluconate dehydrogenase NADP-binding" evidence="3">
    <location>
        <begin position="5"/>
        <end position="156"/>
    </location>
</feature>
<keyword evidence="2" id="KW-0520">NAD</keyword>
<dbReference type="SUPFAM" id="SSF51735">
    <property type="entry name" value="NAD(P)-binding Rossmann-fold domains"/>
    <property type="match status" value="1"/>
</dbReference>
<dbReference type="InterPro" id="IPR015815">
    <property type="entry name" value="HIBADH-related"/>
</dbReference>
<evidence type="ECO:0000256" key="1">
    <source>
        <dbReference type="ARBA" id="ARBA00023002"/>
    </source>
</evidence>